<keyword evidence="3" id="KW-1185">Reference proteome</keyword>
<dbReference type="Proteomes" id="UP000479000">
    <property type="component" value="Unassembled WGS sequence"/>
</dbReference>
<protein>
    <submittedName>
        <fullName evidence="2">Uncharacterized protein</fullName>
    </submittedName>
</protein>
<evidence type="ECO:0000313" key="2">
    <source>
        <dbReference type="EMBL" id="CAA9997899.1"/>
    </source>
</evidence>
<dbReference type="AlphaFoldDB" id="A0A6H5G546"/>
<feature type="compositionally biased region" description="Polar residues" evidence="1">
    <location>
        <begin position="80"/>
        <end position="90"/>
    </location>
</feature>
<accession>A0A6H5G546</accession>
<feature type="region of interest" description="Disordered" evidence="1">
    <location>
        <begin position="1"/>
        <end position="99"/>
    </location>
</feature>
<proteinExistence type="predicted"/>
<evidence type="ECO:0000256" key="1">
    <source>
        <dbReference type="SAM" id="MobiDB-lite"/>
    </source>
</evidence>
<organism evidence="2 3">
    <name type="scientific">Nesidiocoris tenuis</name>
    <dbReference type="NCBI Taxonomy" id="355587"/>
    <lineage>
        <taxon>Eukaryota</taxon>
        <taxon>Metazoa</taxon>
        <taxon>Ecdysozoa</taxon>
        <taxon>Arthropoda</taxon>
        <taxon>Hexapoda</taxon>
        <taxon>Insecta</taxon>
        <taxon>Pterygota</taxon>
        <taxon>Neoptera</taxon>
        <taxon>Paraneoptera</taxon>
        <taxon>Hemiptera</taxon>
        <taxon>Heteroptera</taxon>
        <taxon>Panheteroptera</taxon>
        <taxon>Cimicomorpha</taxon>
        <taxon>Miridae</taxon>
        <taxon>Dicyphina</taxon>
        <taxon>Nesidiocoris</taxon>
    </lineage>
</organism>
<evidence type="ECO:0000313" key="3">
    <source>
        <dbReference type="Proteomes" id="UP000479000"/>
    </source>
</evidence>
<feature type="compositionally biased region" description="Low complexity" evidence="1">
    <location>
        <begin position="51"/>
        <end position="65"/>
    </location>
</feature>
<name>A0A6H5G546_9HEMI</name>
<sequence length="234" mass="26430">WRRRQIERRRQKRRQHERRRHRRRLFGRHLERRQLVCPGRGPSDVEQRTLGSAEAPASGSAGQAGRRTRRPGRPAGRTGKQWTTDGQRMAQQHKVGRAPEFLVPARPLVPGRVHLAPPQESDPPGSRRIEQLRPRQHDNLRREPVRGRRQPAAPAFGPQRRGLAERQPGRQPVAPAIEPGAFVRPGPLGGGRQLGIRSRSDFPLGRLRPAQGDPVVDQLVPSRRSARGTILINI</sequence>
<feature type="region of interest" description="Disordered" evidence="1">
    <location>
        <begin position="111"/>
        <end position="197"/>
    </location>
</feature>
<dbReference type="EMBL" id="CADCXU010006258">
    <property type="protein sequence ID" value="CAA9997899.1"/>
    <property type="molecule type" value="Genomic_DNA"/>
</dbReference>
<feature type="non-terminal residue" evidence="2">
    <location>
        <position position="1"/>
    </location>
</feature>
<gene>
    <name evidence="2" type="ORF">NTEN_LOCUS4193</name>
</gene>
<feature type="compositionally biased region" description="Basic residues" evidence="1">
    <location>
        <begin position="1"/>
        <end position="27"/>
    </location>
</feature>
<feature type="compositionally biased region" description="Basic and acidic residues" evidence="1">
    <location>
        <begin position="125"/>
        <end position="146"/>
    </location>
</feature>
<reference evidence="2 3" key="1">
    <citation type="submission" date="2020-02" db="EMBL/GenBank/DDBJ databases">
        <authorList>
            <person name="Ferguson B K."/>
        </authorList>
    </citation>
    <scope>NUCLEOTIDE SEQUENCE [LARGE SCALE GENOMIC DNA]</scope>
</reference>